<comment type="function">
    <text evidence="11">Involved in coproporphyrin-dependent heme b biosynthesis. Catalyzes the oxidation of coproporphyrinogen III to coproporphyrin III.</text>
</comment>
<proteinExistence type="inferred from homology"/>
<dbReference type="NCBIfam" id="TIGR00562">
    <property type="entry name" value="proto_IX_ox"/>
    <property type="match status" value="1"/>
</dbReference>
<dbReference type="EC" id="1.3.3.15" evidence="5 11"/>
<keyword evidence="14" id="KW-1185">Reference proteome</keyword>
<evidence type="ECO:0000256" key="3">
    <source>
        <dbReference type="ARBA" id="ARBA00004744"/>
    </source>
</evidence>
<evidence type="ECO:0000313" key="14">
    <source>
        <dbReference type="Proteomes" id="UP000321558"/>
    </source>
</evidence>
<dbReference type="InterPro" id="IPR004572">
    <property type="entry name" value="Protoporphyrinogen_oxidase"/>
</dbReference>
<name>A0A511ZDX5_9BACI</name>
<dbReference type="RefSeq" id="WP_307725829.1">
    <property type="nucleotide sequence ID" value="NZ_BJYM01000002.1"/>
</dbReference>
<keyword evidence="10 11" id="KW-0350">Heme biosynthesis</keyword>
<comment type="catalytic activity">
    <reaction evidence="1">
        <text>coproporphyrinogen III + 3 O2 = coproporphyrin III + 3 H2O2</text>
        <dbReference type="Rhea" id="RHEA:43436"/>
        <dbReference type="ChEBI" id="CHEBI:15379"/>
        <dbReference type="ChEBI" id="CHEBI:16240"/>
        <dbReference type="ChEBI" id="CHEBI:57309"/>
        <dbReference type="ChEBI" id="CHEBI:131725"/>
        <dbReference type="EC" id="1.3.3.15"/>
    </reaction>
    <physiologicalReaction direction="left-to-right" evidence="1">
        <dbReference type="Rhea" id="RHEA:43437"/>
    </physiologicalReaction>
</comment>
<evidence type="ECO:0000256" key="1">
    <source>
        <dbReference type="ARBA" id="ARBA00001755"/>
    </source>
</evidence>
<sequence>MDKKRVVIVGGGVTGLSAAYHLQKQVQSAKLPIEITLIEGSNRLGGRIHTIKRDGFTIEKGPDSLLARKPVAMELAKELGILNQTRYNSTGQSFMLIQNRLHKMPKGAFMGVPKEIGPLMRSKSFTLSGKIRGLMDLIKPKNKSTEDESLGHFMRRRFGNEIVDNQIDPLLSGIHSGDIDKMSLQAIYPIFGKMEQDYGSVMKGLAKRMPKPEKNRKAKPAQGQFFSFTNGLQTLVDELEAQLDTIEIIRDNRVNHIEKKEEGYHLLLDSGNVLAADFVLVAVPHTQVPGMLSKHQPLKELFDIPATSTANVVLAFDEKQIKRDLDGTGFLVTRNSNYRITACTWTHRKWEGTAPAGKALLRCYVGKPGDQEIVKESDEVLVDIVLKDLNKVMKIKGEPLFYEITRFIGARPQYHTGHLDLVSRIRDYVAGHLPNLTLIGSSYDGTGLPDCIEHGQKGAELALKALTENK</sequence>
<dbReference type="InterPro" id="IPR050464">
    <property type="entry name" value="Zeta_carotene_desat/Oxidored"/>
</dbReference>
<organism evidence="13 14">
    <name type="scientific">Oceanobacillus sojae</name>
    <dbReference type="NCBI Taxonomy" id="582851"/>
    <lineage>
        <taxon>Bacteria</taxon>
        <taxon>Bacillati</taxon>
        <taxon>Bacillota</taxon>
        <taxon>Bacilli</taxon>
        <taxon>Bacillales</taxon>
        <taxon>Bacillaceae</taxon>
        <taxon>Oceanobacillus</taxon>
    </lineage>
</organism>
<feature type="domain" description="Amine oxidase" evidence="12">
    <location>
        <begin position="14"/>
        <end position="461"/>
    </location>
</feature>
<dbReference type="InterPro" id="IPR002937">
    <property type="entry name" value="Amino_oxidase"/>
</dbReference>
<dbReference type="PANTHER" id="PTHR42923:SF3">
    <property type="entry name" value="PROTOPORPHYRINOGEN OXIDASE"/>
    <property type="match status" value="1"/>
</dbReference>
<reference evidence="13 14" key="1">
    <citation type="submission" date="2019-07" db="EMBL/GenBank/DDBJ databases">
        <title>Whole genome shotgun sequence of Oceanobacillus sojae NBRC 105379.</title>
        <authorList>
            <person name="Hosoyama A."/>
            <person name="Uohara A."/>
            <person name="Ohji S."/>
            <person name="Ichikawa N."/>
        </authorList>
    </citation>
    <scope>NUCLEOTIDE SEQUENCE [LARGE SCALE GENOMIC DNA]</scope>
    <source>
        <strain evidence="13 14">NBRC 105379</strain>
    </source>
</reference>
<evidence type="ECO:0000313" key="13">
    <source>
        <dbReference type="EMBL" id="GEN85657.1"/>
    </source>
</evidence>
<comment type="subcellular location">
    <subcellularLocation>
        <location evidence="11">Cytoplasm</location>
    </subcellularLocation>
</comment>
<dbReference type="Gene3D" id="3.90.660.20">
    <property type="entry name" value="Protoporphyrinogen oxidase, mitochondrial, domain 2"/>
    <property type="match status" value="1"/>
</dbReference>
<keyword evidence="11" id="KW-0963">Cytoplasm</keyword>
<comment type="similarity">
    <text evidence="4 11">Belongs to the protoporphyrinogen/coproporphyrinogen oxidase family. Coproporphyrinogen III oxidase subfamily.</text>
</comment>
<evidence type="ECO:0000256" key="2">
    <source>
        <dbReference type="ARBA" id="ARBA00001974"/>
    </source>
</evidence>
<dbReference type="NCBIfam" id="NF008845">
    <property type="entry name" value="PRK11883.1-5"/>
    <property type="match status" value="1"/>
</dbReference>
<keyword evidence="9 11" id="KW-0560">Oxidoreductase</keyword>
<dbReference type="EMBL" id="BJYM01000002">
    <property type="protein sequence ID" value="GEN85657.1"/>
    <property type="molecule type" value="Genomic_DNA"/>
</dbReference>
<dbReference type="UniPathway" id="UPA00252"/>
<protein>
    <recommendedName>
        <fullName evidence="6 11">Coproporphyrinogen III oxidase</fullName>
        <ecNumber evidence="5 11">1.3.3.15</ecNumber>
    </recommendedName>
</protein>
<comment type="caution">
    <text evidence="13">The sequence shown here is derived from an EMBL/GenBank/DDBJ whole genome shotgun (WGS) entry which is preliminary data.</text>
</comment>
<dbReference type="SUPFAM" id="SSF51905">
    <property type="entry name" value="FAD/NAD(P)-binding domain"/>
    <property type="match status" value="1"/>
</dbReference>
<evidence type="ECO:0000256" key="6">
    <source>
        <dbReference type="ARBA" id="ARBA00019046"/>
    </source>
</evidence>
<evidence type="ECO:0000256" key="7">
    <source>
        <dbReference type="ARBA" id="ARBA00022630"/>
    </source>
</evidence>
<comment type="pathway">
    <text evidence="3 11">Porphyrin-containing compound metabolism; protoheme biosynthesis.</text>
</comment>
<evidence type="ECO:0000256" key="9">
    <source>
        <dbReference type="ARBA" id="ARBA00023002"/>
    </source>
</evidence>
<evidence type="ECO:0000256" key="11">
    <source>
        <dbReference type="RuleBase" id="RU364052"/>
    </source>
</evidence>
<dbReference type="Pfam" id="PF01593">
    <property type="entry name" value="Amino_oxidase"/>
    <property type="match status" value="1"/>
</dbReference>
<evidence type="ECO:0000256" key="8">
    <source>
        <dbReference type="ARBA" id="ARBA00022827"/>
    </source>
</evidence>
<dbReference type="GO" id="GO:0004729">
    <property type="term" value="F:oxygen-dependent protoporphyrinogen oxidase activity"/>
    <property type="evidence" value="ECO:0007669"/>
    <property type="project" value="UniProtKB-UniRule"/>
</dbReference>
<dbReference type="SUPFAM" id="SSF54373">
    <property type="entry name" value="FAD-linked reductases, C-terminal domain"/>
    <property type="match status" value="1"/>
</dbReference>
<accession>A0A511ZDX5</accession>
<evidence type="ECO:0000259" key="12">
    <source>
        <dbReference type="Pfam" id="PF01593"/>
    </source>
</evidence>
<evidence type="ECO:0000256" key="5">
    <source>
        <dbReference type="ARBA" id="ARBA00012402"/>
    </source>
</evidence>
<dbReference type="InterPro" id="IPR036188">
    <property type="entry name" value="FAD/NAD-bd_sf"/>
</dbReference>
<evidence type="ECO:0000256" key="10">
    <source>
        <dbReference type="ARBA" id="ARBA00023133"/>
    </source>
</evidence>
<dbReference type="Gene3D" id="1.10.3110.10">
    <property type="entry name" value="protoporphyrinogen ix oxidase, domain 3"/>
    <property type="match status" value="1"/>
</dbReference>
<keyword evidence="8 11" id="KW-0274">FAD</keyword>
<dbReference type="Proteomes" id="UP000321558">
    <property type="component" value="Unassembled WGS sequence"/>
</dbReference>
<comment type="cofactor">
    <cofactor evidence="2 11">
        <name>FAD</name>
        <dbReference type="ChEBI" id="CHEBI:57692"/>
    </cofactor>
</comment>
<dbReference type="GO" id="GO:0006783">
    <property type="term" value="P:heme biosynthetic process"/>
    <property type="evidence" value="ECO:0007669"/>
    <property type="project" value="UniProtKB-UniRule"/>
</dbReference>
<dbReference type="AlphaFoldDB" id="A0A511ZDX5"/>
<dbReference type="PANTHER" id="PTHR42923">
    <property type="entry name" value="PROTOPORPHYRINOGEN OXIDASE"/>
    <property type="match status" value="1"/>
</dbReference>
<dbReference type="STRING" id="582851.GCA_900162665_02623"/>
<evidence type="ECO:0000256" key="4">
    <source>
        <dbReference type="ARBA" id="ARBA00008310"/>
    </source>
</evidence>
<dbReference type="GO" id="GO:0005737">
    <property type="term" value="C:cytoplasm"/>
    <property type="evidence" value="ECO:0007669"/>
    <property type="project" value="UniProtKB-SubCell"/>
</dbReference>
<dbReference type="Gene3D" id="3.50.50.60">
    <property type="entry name" value="FAD/NAD(P)-binding domain"/>
    <property type="match status" value="1"/>
</dbReference>
<gene>
    <name evidence="13" type="primary">hemY</name>
    <name evidence="13" type="ORF">OSO01_03960</name>
</gene>
<keyword evidence="7 11" id="KW-0285">Flavoprotein</keyword>